<evidence type="ECO:0000313" key="3">
    <source>
        <dbReference type="EMBL" id="MDL0432775.1"/>
    </source>
</evidence>
<organism evidence="3 4">
    <name type="scientific">Marinobacter azerbaijanicus</name>
    <dbReference type="NCBI Taxonomy" id="3050455"/>
    <lineage>
        <taxon>Bacteria</taxon>
        <taxon>Pseudomonadati</taxon>
        <taxon>Pseudomonadota</taxon>
        <taxon>Gammaproteobacteria</taxon>
        <taxon>Pseudomonadales</taxon>
        <taxon>Marinobacteraceae</taxon>
        <taxon>Marinobacter</taxon>
    </lineage>
</organism>
<evidence type="ECO:0000256" key="1">
    <source>
        <dbReference type="SAM" id="Phobius"/>
    </source>
</evidence>
<protein>
    <submittedName>
        <fullName evidence="3">Uncharacterized protein</fullName>
    </submittedName>
</protein>
<name>A0ABT7IF62_9GAMM</name>
<comment type="caution">
    <text evidence="3">The sequence shown here is derived from an EMBL/GenBank/DDBJ whole genome shotgun (WGS) entry which is preliminary data.</text>
</comment>
<dbReference type="RefSeq" id="WP_285392052.1">
    <property type="nucleotide sequence ID" value="NZ_JASSVS010000009.1"/>
</dbReference>
<proteinExistence type="predicted"/>
<keyword evidence="1" id="KW-0472">Membrane</keyword>
<keyword evidence="1" id="KW-1133">Transmembrane helix</keyword>
<dbReference type="EMBL" id="JASSVS010000009">
    <property type="protein sequence ID" value="MDL0432775.1"/>
    <property type="molecule type" value="Genomic_DNA"/>
</dbReference>
<feature type="transmembrane region" description="Helical" evidence="1">
    <location>
        <begin position="44"/>
        <end position="63"/>
    </location>
</feature>
<keyword evidence="1" id="KW-0812">Transmembrane</keyword>
<keyword evidence="4" id="KW-1185">Reference proteome</keyword>
<feature type="chain" id="PRO_5045841279" evidence="2">
    <location>
        <begin position="21"/>
        <end position="68"/>
    </location>
</feature>
<dbReference type="Proteomes" id="UP001227964">
    <property type="component" value="Unassembled WGS sequence"/>
</dbReference>
<evidence type="ECO:0000256" key="2">
    <source>
        <dbReference type="SAM" id="SignalP"/>
    </source>
</evidence>
<evidence type="ECO:0000313" key="4">
    <source>
        <dbReference type="Proteomes" id="UP001227964"/>
    </source>
</evidence>
<accession>A0ABT7IF62</accession>
<feature type="signal peptide" evidence="2">
    <location>
        <begin position="1"/>
        <end position="20"/>
    </location>
</feature>
<keyword evidence="2" id="KW-0732">Signal</keyword>
<reference evidence="3 4" key="1">
    <citation type="submission" date="2023-06" db="EMBL/GenBank/DDBJ databases">
        <title>Marinobacter azerbaijanicus a moderately halophilic, isolated from Urmia Lake in Azerbaijan region of Iran.</title>
        <authorList>
            <person name="Sanchez-Porro C."/>
            <person name="Aghdam E.M."/>
            <person name="Saheb S.M."/>
            <person name="Tarhriz V."/>
            <person name="Kazemi E."/>
            <person name="Ammozegar M.A."/>
            <person name="Ventosa A."/>
            <person name="Hejazi M.S."/>
        </authorList>
    </citation>
    <scope>NUCLEOTIDE SEQUENCE [LARGE SCALE GENOMIC DNA]</scope>
    <source>
        <strain evidence="3 4">TBZ242</strain>
    </source>
</reference>
<gene>
    <name evidence="3" type="ORF">QPM17_16655</name>
</gene>
<sequence>MKLLLAILSTLLLFPATALAAPETGFWEFCNSMMSGMGWMMLPMMIMPLLLITLLVLAVLALIKYLKN</sequence>